<dbReference type="OrthoDB" id="7699940at2759"/>
<comment type="caution">
    <text evidence="1">The sequence shown here is derived from an EMBL/GenBank/DDBJ whole genome shotgun (WGS) entry which is preliminary data.</text>
</comment>
<dbReference type="EMBL" id="LBMM01006710">
    <property type="protein sequence ID" value="KMQ90383.1"/>
    <property type="molecule type" value="Genomic_DNA"/>
</dbReference>
<gene>
    <name evidence="1" type="ORF">RF55_9871</name>
</gene>
<accession>A0A0J7KIX3</accession>
<proteinExistence type="predicted"/>
<keyword evidence="2" id="KW-1185">Reference proteome</keyword>
<dbReference type="PANTHER" id="PTHR46704:SF1">
    <property type="entry name" value="TELOMERE LENGTH REGULATION PROTEIN TEL2 HOMOLOG"/>
    <property type="match status" value="1"/>
</dbReference>
<evidence type="ECO:0000313" key="2">
    <source>
        <dbReference type="Proteomes" id="UP000036403"/>
    </source>
</evidence>
<protein>
    <submittedName>
        <fullName evidence="1">Uncharacterized protein</fullName>
    </submittedName>
</protein>
<dbReference type="PaxDb" id="67767-A0A0J7KIX3"/>
<sequence length="1080" mass="122370">MSNEPASGRKRGRPQTEGLASAFEELCEFIDNSDDCQFTLQELMRKLEENLLDSSYISMKMLKIKLMEEYGDGVVFATMRNKPTIVCFRGFGLKLINSWYTEKAKDKKAERMRIVETAGTIIREDIRTTAYDINDYPDLMNFTANAEDLIPKTLSALLNTIIMRNKKGKAEGIEKKCTAIAHAIISATRPRSFVSPILFGLAVYLFRKVASKSIVQAVCNMGFCSSYVEISQFEYSAAQSCPDVDSSSSSQFVFDNADFNINTMTGKDTFYAMGGIRCVTPHDAVKNRQFVKITSTSEYSEIGSCRQIQLHTFQRPKSGIEEIALKNVYSEAAFEKVAKPSSQDMLWIYGKFLEVPSFSAWQGFMETVTRTLPYTKSKIIALSFLNQPPSNYSTVYSVLIHAVEETKKMTQTTCIVTFDQPLYIKARDIVAAESAKPGNLSNVIVRLGGFHLLMSNLGSIGYIMGNSGLSELWTTVYASASVSHMLSGHAYARAIRAHFLTYSALSTIILEEMLVNDSDKEHLKQIFANFAENPPTFESIENNDVVNELKLQFSEHIGKLRERGRTALLWLHYHELIAVAMHFIQAERMGNWELHLDYMDSLKEKMTDDEFHKFTKESFFTIRRSDKHWCGVWSDMTIEQTLMRNMNSIGGITHGRRGFADNVLKKWIFGLSAAYHVCESIEKFCRIEIKSSNQHVELRDTRVKKDEDDCKKFILWFKLHFPFITSKNLISLSSGLIADDNIDCYKAKEIGKKSLEECIKDGGTFGSLKLKRQNMAKSISSSINSVKIQDNVIQVDTMHLLQRIICTVHSTTDLQMCFEFELASVPLSLFDEKGLMRKTKKSSLYENFDSVPDFTECEFIVDGGNLIQRVVWPQEGTFTDVYTAYLVQRFKYEGIATITADDDADLLIIQTAIEKSHRHDSVVIVGQDIDLLVLLIALTPENKDIRFWREAQGNIKERKYSSRNIQLSKVLKNSKETVLFAHAFSGCDTTSAFFGKGKSQTMNLFNTRKDLEDVVAIFNNPSSTKEEIASAGERFILALYKAPRKEVSLNRQRFIFFNKLASQLNHAVILSRLSPTFAAA</sequence>
<name>A0A0J7KIX3_LASNI</name>
<organism evidence="1 2">
    <name type="scientific">Lasius niger</name>
    <name type="common">Black garden ant</name>
    <dbReference type="NCBI Taxonomy" id="67767"/>
    <lineage>
        <taxon>Eukaryota</taxon>
        <taxon>Metazoa</taxon>
        <taxon>Ecdysozoa</taxon>
        <taxon>Arthropoda</taxon>
        <taxon>Hexapoda</taxon>
        <taxon>Insecta</taxon>
        <taxon>Pterygota</taxon>
        <taxon>Neoptera</taxon>
        <taxon>Endopterygota</taxon>
        <taxon>Hymenoptera</taxon>
        <taxon>Apocrita</taxon>
        <taxon>Aculeata</taxon>
        <taxon>Formicoidea</taxon>
        <taxon>Formicidae</taxon>
        <taxon>Formicinae</taxon>
        <taxon>Lasius</taxon>
        <taxon>Lasius</taxon>
    </lineage>
</organism>
<dbReference type="Proteomes" id="UP000036403">
    <property type="component" value="Unassembled WGS sequence"/>
</dbReference>
<evidence type="ECO:0000313" key="1">
    <source>
        <dbReference type="EMBL" id="KMQ90383.1"/>
    </source>
</evidence>
<reference evidence="1 2" key="1">
    <citation type="submission" date="2015-04" db="EMBL/GenBank/DDBJ databases">
        <title>Lasius niger genome sequencing.</title>
        <authorList>
            <person name="Konorov E.A."/>
            <person name="Nikitin M.A."/>
            <person name="Kirill M.V."/>
            <person name="Chang P."/>
        </authorList>
    </citation>
    <scope>NUCLEOTIDE SEQUENCE [LARGE SCALE GENOMIC DNA]</scope>
    <source>
        <tissue evidence="1">Whole</tissue>
    </source>
</reference>
<dbReference type="AlphaFoldDB" id="A0A0J7KIX3"/>
<dbReference type="PANTHER" id="PTHR46704">
    <property type="entry name" value="CXC DOMAIN-CONTAINING PROTEIN-RELATED"/>
    <property type="match status" value="1"/>
</dbReference>